<dbReference type="EMBL" id="CAJGYO010000018">
    <property type="protein sequence ID" value="CAD6335805.1"/>
    <property type="molecule type" value="Genomic_DNA"/>
</dbReference>
<dbReference type="Pfam" id="PF13639">
    <property type="entry name" value="zf-RING_2"/>
    <property type="match status" value="1"/>
</dbReference>
<keyword evidence="1" id="KW-0862">Zinc</keyword>
<dbReference type="SUPFAM" id="SSF57850">
    <property type="entry name" value="RING/U-box"/>
    <property type="match status" value="1"/>
</dbReference>
<comment type="caution">
    <text evidence="4">The sequence shown here is derived from an EMBL/GenBank/DDBJ whole genome shotgun (WGS) entry which is preliminary data.</text>
</comment>
<organism evidence="4 5">
    <name type="scientific">Miscanthus lutarioriparius</name>
    <dbReference type="NCBI Taxonomy" id="422564"/>
    <lineage>
        <taxon>Eukaryota</taxon>
        <taxon>Viridiplantae</taxon>
        <taxon>Streptophyta</taxon>
        <taxon>Embryophyta</taxon>
        <taxon>Tracheophyta</taxon>
        <taxon>Spermatophyta</taxon>
        <taxon>Magnoliopsida</taxon>
        <taxon>Liliopsida</taxon>
        <taxon>Poales</taxon>
        <taxon>Poaceae</taxon>
        <taxon>PACMAD clade</taxon>
        <taxon>Panicoideae</taxon>
        <taxon>Andropogonodae</taxon>
        <taxon>Andropogoneae</taxon>
        <taxon>Saccharinae</taxon>
        <taxon>Miscanthus</taxon>
    </lineage>
</organism>
<dbReference type="UniPathway" id="UPA00143"/>
<dbReference type="PANTHER" id="PTHR45676">
    <property type="entry name" value="RING-H2 FINGER PROTEIN ATL51-RELATED"/>
    <property type="match status" value="1"/>
</dbReference>
<keyword evidence="2" id="KW-1133">Transmembrane helix</keyword>
<keyword evidence="5" id="KW-1185">Reference proteome</keyword>
<proteinExistence type="predicted"/>
<dbReference type="SMART" id="SM00184">
    <property type="entry name" value="RING"/>
    <property type="match status" value="1"/>
</dbReference>
<dbReference type="InterPro" id="IPR001841">
    <property type="entry name" value="Znf_RING"/>
</dbReference>
<keyword evidence="2" id="KW-0472">Membrane</keyword>
<protein>
    <recommendedName>
        <fullName evidence="3">RING-type domain-containing protein</fullName>
    </recommendedName>
</protein>
<dbReference type="GO" id="GO:0016567">
    <property type="term" value="P:protein ubiquitination"/>
    <property type="evidence" value="ECO:0007669"/>
    <property type="project" value="UniProtKB-UniPathway"/>
</dbReference>
<dbReference type="AlphaFoldDB" id="A0A811S0G7"/>
<dbReference type="PROSITE" id="PS50089">
    <property type="entry name" value="ZF_RING_2"/>
    <property type="match status" value="1"/>
</dbReference>
<feature type="transmembrane region" description="Helical" evidence="2">
    <location>
        <begin position="20"/>
        <end position="38"/>
    </location>
</feature>
<evidence type="ECO:0000313" key="5">
    <source>
        <dbReference type="Proteomes" id="UP000604825"/>
    </source>
</evidence>
<gene>
    <name evidence="4" type="ORF">NCGR_LOCUS59903</name>
</gene>
<dbReference type="PANTHER" id="PTHR45676:SF178">
    <property type="entry name" value="RING-TYPE E3 UBIQUITIN TRANSFERASE"/>
    <property type="match status" value="1"/>
</dbReference>
<dbReference type="OrthoDB" id="8062037at2759"/>
<evidence type="ECO:0000259" key="3">
    <source>
        <dbReference type="PROSITE" id="PS50089"/>
    </source>
</evidence>
<evidence type="ECO:0000256" key="1">
    <source>
        <dbReference type="PROSITE-ProRule" id="PRU00175"/>
    </source>
</evidence>
<dbReference type="CDD" id="cd16461">
    <property type="entry name" value="RING-H2_EL5-like"/>
    <property type="match status" value="1"/>
</dbReference>
<evidence type="ECO:0000313" key="4">
    <source>
        <dbReference type="EMBL" id="CAD6335805.1"/>
    </source>
</evidence>
<dbReference type="Gene3D" id="3.30.40.10">
    <property type="entry name" value="Zinc/RING finger domain, C3HC4 (zinc finger)"/>
    <property type="match status" value="1"/>
</dbReference>
<sequence length="195" mass="20402">MDDAVRTGPSTAGWGRRSTLLLMWSLGELVSILVYAFAGRLWGFVSAGVLLALGFVIFTWYCLRRTRGSEESTVGQQPEPRPGQHHQVNGYGVVGLSQGDIEAIPAFDYRAAEADAAGGGGGSGSSSSSVEECAVCISVLRDGETVRRLPACGHAFHARCINGWLRGHATCPICRAGIKVVAGDDGEPSPVAAAV</sequence>
<feature type="domain" description="RING-type" evidence="3">
    <location>
        <begin position="133"/>
        <end position="175"/>
    </location>
</feature>
<feature type="transmembrane region" description="Helical" evidence="2">
    <location>
        <begin position="44"/>
        <end position="63"/>
    </location>
</feature>
<keyword evidence="1" id="KW-0863">Zinc-finger</keyword>
<reference evidence="4" key="1">
    <citation type="submission" date="2020-10" db="EMBL/GenBank/DDBJ databases">
        <authorList>
            <person name="Han B."/>
            <person name="Lu T."/>
            <person name="Zhao Q."/>
            <person name="Huang X."/>
            <person name="Zhao Y."/>
        </authorList>
    </citation>
    <scope>NUCLEOTIDE SEQUENCE</scope>
</reference>
<name>A0A811S0G7_9POAL</name>
<keyword evidence="1" id="KW-0479">Metal-binding</keyword>
<keyword evidence="2" id="KW-0812">Transmembrane</keyword>
<evidence type="ECO:0000256" key="2">
    <source>
        <dbReference type="SAM" id="Phobius"/>
    </source>
</evidence>
<dbReference type="InterPro" id="IPR013083">
    <property type="entry name" value="Znf_RING/FYVE/PHD"/>
</dbReference>
<dbReference type="Proteomes" id="UP000604825">
    <property type="component" value="Unassembled WGS sequence"/>
</dbReference>
<accession>A0A811S0G7</accession>
<dbReference type="GO" id="GO:0008270">
    <property type="term" value="F:zinc ion binding"/>
    <property type="evidence" value="ECO:0007669"/>
    <property type="project" value="UniProtKB-KW"/>
</dbReference>